<gene>
    <name evidence="2" type="ORF">QYB97_17760</name>
</gene>
<reference evidence="2" key="1">
    <citation type="submission" date="2023-07" db="EMBL/GenBank/DDBJ databases">
        <title>Fictibacillus sp. isolated from freshwater pond.</title>
        <authorList>
            <person name="Kirdat K."/>
            <person name="Bhat A."/>
            <person name="Mourya A."/>
            <person name="Yadav A."/>
        </authorList>
    </citation>
    <scope>NUCLEOTIDE SEQUENCE</scope>
    <source>
        <strain evidence="2">NE201</strain>
    </source>
</reference>
<dbReference type="Proteomes" id="UP001172721">
    <property type="component" value="Unassembled WGS sequence"/>
</dbReference>
<accession>A0ABT8HZX2</accession>
<organism evidence="2 3">
    <name type="scientific">Fictibacillus fluitans</name>
    <dbReference type="NCBI Taxonomy" id="3058422"/>
    <lineage>
        <taxon>Bacteria</taxon>
        <taxon>Bacillati</taxon>
        <taxon>Bacillota</taxon>
        <taxon>Bacilli</taxon>
        <taxon>Bacillales</taxon>
        <taxon>Fictibacillaceae</taxon>
        <taxon>Fictibacillus</taxon>
    </lineage>
</organism>
<dbReference type="InterPro" id="IPR032693">
    <property type="entry name" value="YtkA-like_dom"/>
</dbReference>
<evidence type="ECO:0000313" key="3">
    <source>
        <dbReference type="Proteomes" id="UP001172721"/>
    </source>
</evidence>
<keyword evidence="3" id="KW-1185">Reference proteome</keyword>
<protein>
    <submittedName>
        <fullName evidence="2">FixH family protein</fullName>
    </submittedName>
</protein>
<evidence type="ECO:0000313" key="2">
    <source>
        <dbReference type="EMBL" id="MDN4526335.1"/>
    </source>
</evidence>
<name>A0ABT8HZX2_9BACL</name>
<comment type="caution">
    <text evidence="2">The sequence shown here is derived from an EMBL/GenBank/DDBJ whole genome shotgun (WGS) entry which is preliminary data.</text>
</comment>
<proteinExistence type="predicted"/>
<dbReference type="Pfam" id="PF13115">
    <property type="entry name" value="YtkA"/>
    <property type="match status" value="1"/>
</dbReference>
<dbReference type="EMBL" id="JAUHTR010000010">
    <property type="protein sequence ID" value="MDN4526335.1"/>
    <property type="molecule type" value="Genomic_DNA"/>
</dbReference>
<sequence>MKVELTISGNNHPAIKAAVSQNGEPVNAADEVLFEWWRSGEKKHQKVEIKEGKNGIYTLKTHDLKPGKYVVISHVTARGMHTMPKKEFSVK</sequence>
<evidence type="ECO:0000259" key="1">
    <source>
        <dbReference type="Pfam" id="PF13115"/>
    </source>
</evidence>
<dbReference type="RefSeq" id="WP_301167402.1">
    <property type="nucleotide sequence ID" value="NZ_JAUHTR010000010.1"/>
</dbReference>
<feature type="domain" description="YtkA-like" evidence="1">
    <location>
        <begin position="10"/>
        <end position="74"/>
    </location>
</feature>